<organism evidence="1 2">
    <name type="scientific">Nannochloropsis gaditana</name>
    <dbReference type="NCBI Taxonomy" id="72520"/>
    <lineage>
        <taxon>Eukaryota</taxon>
        <taxon>Sar</taxon>
        <taxon>Stramenopiles</taxon>
        <taxon>Ochrophyta</taxon>
        <taxon>Eustigmatophyceae</taxon>
        <taxon>Eustigmatales</taxon>
        <taxon>Monodopsidaceae</taxon>
        <taxon>Nannochloropsis</taxon>
    </lineage>
</organism>
<proteinExistence type="predicted"/>
<dbReference type="AlphaFoldDB" id="W7TNV4"/>
<comment type="caution">
    <text evidence="1">The sequence shown here is derived from an EMBL/GenBank/DDBJ whole genome shotgun (WGS) entry which is preliminary data.</text>
</comment>
<protein>
    <submittedName>
        <fullName evidence="1">Uncharacterized protein</fullName>
    </submittedName>
</protein>
<dbReference type="Proteomes" id="UP000019335">
    <property type="component" value="Chromosome 6"/>
</dbReference>
<reference evidence="1 2" key="1">
    <citation type="journal article" date="2014" name="Mol. Plant">
        <title>Chromosome Scale Genome Assembly and Transcriptome Profiling of Nannochloropsis gaditana in Nitrogen Depletion.</title>
        <authorList>
            <person name="Corteggiani Carpinelli E."/>
            <person name="Telatin A."/>
            <person name="Vitulo N."/>
            <person name="Forcato C."/>
            <person name="D'Angelo M."/>
            <person name="Schiavon R."/>
            <person name="Vezzi A."/>
            <person name="Giacometti G.M."/>
            <person name="Morosinotto T."/>
            <person name="Valle G."/>
        </authorList>
    </citation>
    <scope>NUCLEOTIDE SEQUENCE [LARGE SCALE GENOMIC DNA]</scope>
    <source>
        <strain evidence="1 2">B-31</strain>
    </source>
</reference>
<evidence type="ECO:0000313" key="1">
    <source>
        <dbReference type="EMBL" id="EWM27752.1"/>
    </source>
</evidence>
<dbReference type="EMBL" id="AZIL01000421">
    <property type="protein sequence ID" value="EWM27752.1"/>
    <property type="molecule type" value="Genomic_DNA"/>
</dbReference>
<sequence length="68" mass="8195">MVEQKMRFYENKICRQIITIRGNRTLTYSRMTCYTAGETQFWSNVLALNQRCWTEYFFGPVRPMLDSV</sequence>
<name>W7TNV4_9STRA</name>
<keyword evidence="2" id="KW-1185">Reference proteome</keyword>
<gene>
    <name evidence="1" type="ORF">Naga_100248g9</name>
</gene>
<evidence type="ECO:0000313" key="2">
    <source>
        <dbReference type="Proteomes" id="UP000019335"/>
    </source>
</evidence>
<accession>W7TNV4</accession>